<accession>A0A9E8A1T1</accession>
<reference evidence="2" key="1">
    <citation type="submission" date="2022-08" db="EMBL/GenBank/DDBJ databases">
        <title>Complete Genome Sequences of 2 Bosea sp. soil isolates.</title>
        <authorList>
            <person name="Alvarez Arevalo M."/>
            <person name="Sterndorff E.B."/>
            <person name="Faurdal D."/>
            <person name="Joergensen T.S."/>
            <person name="Weber T."/>
        </authorList>
    </citation>
    <scope>NUCLEOTIDE SEQUENCE</scope>
    <source>
        <strain evidence="2">NBC_00436</strain>
    </source>
</reference>
<proteinExistence type="predicted"/>
<keyword evidence="1" id="KW-0732">Signal</keyword>
<evidence type="ECO:0000256" key="1">
    <source>
        <dbReference type="SAM" id="SignalP"/>
    </source>
</evidence>
<protein>
    <submittedName>
        <fullName evidence="2">Uncharacterized protein</fullName>
    </submittedName>
</protein>
<gene>
    <name evidence="2" type="ORF">NWE54_09150</name>
</gene>
<dbReference type="EMBL" id="CP102774">
    <property type="protein sequence ID" value="UZF88929.1"/>
    <property type="molecule type" value="Genomic_DNA"/>
</dbReference>
<evidence type="ECO:0000313" key="2">
    <source>
        <dbReference type="EMBL" id="UZF88929.1"/>
    </source>
</evidence>
<name>A0A9E8A1T1_9HYPH</name>
<sequence>MTHISDVLTVPRRLSLGTRIAALAVLAGLSYGAAASAPAAAAPAVWRSACPFKADPGGAAASIQYDACIHLQSCQNLANAAGREFFDWGCFGVKPESVMQPAIGR</sequence>
<feature type="chain" id="PRO_5039199750" evidence="1">
    <location>
        <begin position="42"/>
        <end position="105"/>
    </location>
</feature>
<dbReference type="AlphaFoldDB" id="A0A9E8A1T1"/>
<feature type="signal peptide" evidence="1">
    <location>
        <begin position="1"/>
        <end position="41"/>
    </location>
</feature>
<organism evidence="2">
    <name type="scientific">Bosea sp. NBC_00436</name>
    <dbReference type="NCBI Taxonomy" id="2969620"/>
    <lineage>
        <taxon>Bacteria</taxon>
        <taxon>Pseudomonadati</taxon>
        <taxon>Pseudomonadota</taxon>
        <taxon>Alphaproteobacteria</taxon>
        <taxon>Hyphomicrobiales</taxon>
        <taxon>Boseaceae</taxon>
        <taxon>Bosea</taxon>
    </lineage>
</organism>